<comment type="caution">
    <text evidence="15">The sequence shown here is derived from an EMBL/GenBank/DDBJ whole genome shotgun (WGS) entry which is preliminary data.</text>
</comment>
<dbReference type="Gene3D" id="3.40.50.300">
    <property type="entry name" value="P-loop containing nucleotide triphosphate hydrolases"/>
    <property type="match status" value="1"/>
</dbReference>
<dbReference type="SMART" id="SM00382">
    <property type="entry name" value="AAA"/>
    <property type="match status" value="1"/>
</dbReference>
<dbReference type="Pfam" id="PF05970">
    <property type="entry name" value="PIF1"/>
    <property type="match status" value="1"/>
</dbReference>
<keyword evidence="5 12" id="KW-0067">ATP-binding</keyword>
<keyword evidence="10 12" id="KW-0413">Isomerase</keyword>
<feature type="region of interest" description="Disordered" evidence="13">
    <location>
        <begin position="52"/>
        <end position="343"/>
    </location>
</feature>
<feature type="binding site" evidence="12">
    <location>
        <begin position="368"/>
        <end position="375"/>
    </location>
    <ligand>
        <name>ATP</name>
        <dbReference type="ChEBI" id="CHEBI:30616"/>
    </ligand>
</feature>
<keyword evidence="3 12" id="KW-0378">Hydrolase</keyword>
<sequence length="859" mass="92761">MIGTRSLVVRRARLPLDWNHPLRAARPHAHTNAAGLTTSLHPDDVMLKRANQAAAANPPPRPAVNNAALAKQPPPSAARSSVPPKSSQSIANMFARQSQPPPSVVRSSSQAASASTAAAPLRPHSVNVPPPAPRSSSHKPLASLYGNSDSFKEEPDVIDLTDSAPRLPSQPSRPPATAKAASTPYFDENNYSDEDLDDMELYFPSALPAATSNPPASGTSVLSGPRPSPSHLEPPRPSPAANQQAAKRSSPDDTEPVPVAPKKAKRQLPWASSAKPAGEDSQPRSAAPDAASQPKPKPMAIWESSESALKAQKKQLKTHLKGSAKTTDAAAPPLAPSSQSKGPINLSAEQQYVKTLVVDRGQSVFFTGPAGTGKSVLMRAIIHDLKKKHARDPERVAVTASTGLAACNIGGMTLHSFAGIGLGKEDVSTLVKKIRRNPKAKNRWTKTKVLIIDEVSMVDGELFDKLSQIGRIIRNNGRPWGGIQLVITGDFFQLPPVPEGAGKERESKFAFDAATWSMSIDHTIGLTEVFRQRDPEFAAMLNEMRLGRISDDTVRSFQALSRPLTFDDGIEVTELFPTRQEVDSSNQRRLKALTGKVYRYDAVDTGDPKIRDRLLANMMAPPTIELKKGAQVMLIKNMDDTLVNGSLGTVVGFMTEATFEMKAGIDESEMEPDAKRRVRAFTNALAESSKTDNKEYPVVAFHNVDGAQRQILCVPEDWKVELPTGEVQASRKQLPLILAWALSIHKAQGQTLERVKVDLGKVFEKGQAYVALSRATTKQGLQVLNFQKSRVMAHPRVVEFYNKLYSAEAAVKKKAAGSITSYTVKQPAPAGASVRNPVQVLDEDDAAGDDVEEALTAYA</sequence>
<keyword evidence="1 12" id="KW-0547">Nucleotide-binding</keyword>
<comment type="subcellular location">
    <subcellularLocation>
        <location evidence="12">Nucleus</location>
    </subcellularLocation>
    <subcellularLocation>
        <location evidence="12">Mitochondrion</location>
    </subcellularLocation>
</comment>
<keyword evidence="11 12" id="KW-0539">Nucleus</keyword>
<evidence type="ECO:0000259" key="14">
    <source>
        <dbReference type="SMART" id="SM00382"/>
    </source>
</evidence>
<feature type="compositionally biased region" description="Low complexity" evidence="13">
    <location>
        <begin position="77"/>
        <end position="87"/>
    </location>
</feature>
<reference evidence="15 16" key="1">
    <citation type="journal article" date="2024" name="Commun. Biol.">
        <title>Comparative genomic analysis of thermophilic fungi reveals convergent evolutionary adaptations and gene losses.</title>
        <authorList>
            <person name="Steindorff A.S."/>
            <person name="Aguilar-Pontes M.V."/>
            <person name="Robinson A.J."/>
            <person name="Andreopoulos B."/>
            <person name="LaButti K."/>
            <person name="Kuo A."/>
            <person name="Mondo S."/>
            <person name="Riley R."/>
            <person name="Otillar R."/>
            <person name="Haridas S."/>
            <person name="Lipzen A."/>
            <person name="Grimwood J."/>
            <person name="Schmutz J."/>
            <person name="Clum A."/>
            <person name="Reid I.D."/>
            <person name="Moisan M.C."/>
            <person name="Butler G."/>
            <person name="Nguyen T.T.M."/>
            <person name="Dewar K."/>
            <person name="Conant G."/>
            <person name="Drula E."/>
            <person name="Henrissat B."/>
            <person name="Hansel C."/>
            <person name="Singer S."/>
            <person name="Hutchinson M.I."/>
            <person name="de Vries R.P."/>
            <person name="Natvig D.O."/>
            <person name="Powell A.J."/>
            <person name="Tsang A."/>
            <person name="Grigoriev I.V."/>
        </authorList>
    </citation>
    <scope>NUCLEOTIDE SEQUENCE [LARGE SCALE GENOMIC DNA]</scope>
    <source>
        <strain evidence="15 16">ATCC 22073</strain>
    </source>
</reference>
<evidence type="ECO:0000256" key="3">
    <source>
        <dbReference type="ARBA" id="ARBA00022801"/>
    </source>
</evidence>
<dbReference type="InterPro" id="IPR027417">
    <property type="entry name" value="P-loop_NTPase"/>
</dbReference>
<evidence type="ECO:0000256" key="12">
    <source>
        <dbReference type="HAMAP-Rule" id="MF_03176"/>
    </source>
</evidence>
<keyword evidence="7 12" id="KW-0496">Mitochondrion</keyword>
<evidence type="ECO:0000256" key="4">
    <source>
        <dbReference type="ARBA" id="ARBA00022806"/>
    </source>
</evidence>
<dbReference type="CDD" id="cd18809">
    <property type="entry name" value="SF1_C_RecD"/>
    <property type="match status" value="1"/>
</dbReference>
<keyword evidence="6 12" id="KW-0238">DNA-binding</keyword>
<feature type="domain" description="AAA+ ATPase" evidence="14">
    <location>
        <begin position="360"/>
        <end position="526"/>
    </location>
</feature>
<dbReference type="Proteomes" id="UP001600064">
    <property type="component" value="Unassembled WGS sequence"/>
</dbReference>
<evidence type="ECO:0000256" key="11">
    <source>
        <dbReference type="ARBA" id="ARBA00023242"/>
    </source>
</evidence>
<feature type="compositionally biased region" description="Basic residues" evidence="13">
    <location>
        <begin position="311"/>
        <end position="322"/>
    </location>
</feature>
<dbReference type="RefSeq" id="XP_070870211.1">
    <property type="nucleotide sequence ID" value="XM_071014547.1"/>
</dbReference>
<proteinExistence type="inferred from homology"/>
<evidence type="ECO:0000256" key="7">
    <source>
        <dbReference type="ARBA" id="ARBA00023128"/>
    </source>
</evidence>
<dbReference type="GeneID" id="98129191"/>
<comment type="subunit">
    <text evidence="12">Monomer.</text>
</comment>
<comment type="function">
    <text evidence="12">DNA-dependent ATPase and 5'-3' DNA helicase required for the maintenance of both mitochondrial and nuclear genome stability.</text>
</comment>
<keyword evidence="8 12" id="KW-0233">DNA recombination</keyword>
<dbReference type="PANTHER" id="PTHR47642">
    <property type="entry name" value="ATP-DEPENDENT DNA HELICASE"/>
    <property type="match status" value="1"/>
</dbReference>
<keyword evidence="2 12" id="KW-0227">DNA damage</keyword>
<comment type="similarity">
    <text evidence="12">Belongs to the helicase family. PIF1 subfamily.</text>
</comment>
<dbReference type="InterPro" id="IPR010285">
    <property type="entry name" value="DNA_helicase_pif1-like_DEAD"/>
</dbReference>
<dbReference type="InterPro" id="IPR003593">
    <property type="entry name" value="AAA+_ATPase"/>
</dbReference>
<dbReference type="InterPro" id="IPR051055">
    <property type="entry name" value="PIF1_helicase"/>
</dbReference>
<comment type="catalytic activity">
    <reaction evidence="12">
        <text>ATP + H2O = ADP + phosphate + H(+)</text>
        <dbReference type="Rhea" id="RHEA:13065"/>
        <dbReference type="ChEBI" id="CHEBI:15377"/>
        <dbReference type="ChEBI" id="CHEBI:15378"/>
        <dbReference type="ChEBI" id="CHEBI:30616"/>
        <dbReference type="ChEBI" id="CHEBI:43474"/>
        <dbReference type="ChEBI" id="CHEBI:456216"/>
        <dbReference type="EC" id="5.6.2.3"/>
    </reaction>
</comment>
<dbReference type="InterPro" id="IPR049163">
    <property type="entry name" value="Pif1-like_2B_dom"/>
</dbReference>
<keyword evidence="9 12" id="KW-0234">DNA repair</keyword>
<keyword evidence="4 12" id="KW-0347">Helicase</keyword>
<feature type="compositionally biased region" description="Acidic residues" evidence="13">
    <location>
        <begin position="190"/>
        <end position="200"/>
    </location>
</feature>
<dbReference type="EC" id="5.6.2.3" evidence="12"/>
<protein>
    <recommendedName>
        <fullName evidence="12">ATP-dependent DNA helicase PIF1</fullName>
        <ecNumber evidence="12">5.6.2.3</ecNumber>
    </recommendedName>
    <alternativeName>
        <fullName evidence="12">DNA 5'-3' helicase PIF1</fullName>
    </alternativeName>
    <alternativeName>
        <fullName evidence="12">DNA repair and recombination helicase PIF1</fullName>
    </alternativeName>
</protein>
<dbReference type="PANTHER" id="PTHR47642:SF5">
    <property type="entry name" value="ATP-DEPENDENT DNA HELICASE"/>
    <property type="match status" value="1"/>
</dbReference>
<feature type="DNA-binding region" evidence="12">
    <location>
        <begin position="767"/>
        <end position="786"/>
    </location>
</feature>
<evidence type="ECO:0000256" key="1">
    <source>
        <dbReference type="ARBA" id="ARBA00022741"/>
    </source>
</evidence>
<gene>
    <name evidence="12" type="primary">PIF1</name>
    <name evidence="15" type="ORF">VTJ83DRAFT_858</name>
</gene>
<evidence type="ECO:0000313" key="15">
    <source>
        <dbReference type="EMBL" id="KAL2271487.1"/>
    </source>
</evidence>
<keyword evidence="16" id="KW-1185">Reference proteome</keyword>
<dbReference type="InterPro" id="IPR048293">
    <property type="entry name" value="PIF1_RRM3_pfh1"/>
</dbReference>
<evidence type="ECO:0000256" key="10">
    <source>
        <dbReference type="ARBA" id="ARBA00023235"/>
    </source>
</evidence>
<organism evidence="15 16">
    <name type="scientific">Remersonia thermophila</name>
    <dbReference type="NCBI Taxonomy" id="72144"/>
    <lineage>
        <taxon>Eukaryota</taxon>
        <taxon>Fungi</taxon>
        <taxon>Dikarya</taxon>
        <taxon>Ascomycota</taxon>
        <taxon>Pezizomycotina</taxon>
        <taxon>Sordariomycetes</taxon>
        <taxon>Sordariomycetidae</taxon>
        <taxon>Sordariales</taxon>
        <taxon>Sordariales incertae sedis</taxon>
        <taxon>Remersonia</taxon>
    </lineage>
</organism>
<dbReference type="Pfam" id="PF21530">
    <property type="entry name" value="Pif1_2B_dom"/>
    <property type="match status" value="1"/>
</dbReference>
<comment type="cofactor">
    <cofactor evidence="12">
        <name>Mg(2+)</name>
        <dbReference type="ChEBI" id="CHEBI:18420"/>
    </cofactor>
</comment>
<evidence type="ECO:0000256" key="6">
    <source>
        <dbReference type="ARBA" id="ARBA00023125"/>
    </source>
</evidence>
<evidence type="ECO:0000256" key="9">
    <source>
        <dbReference type="ARBA" id="ARBA00023204"/>
    </source>
</evidence>
<dbReference type="SUPFAM" id="SSF52540">
    <property type="entry name" value="P-loop containing nucleoside triphosphate hydrolases"/>
    <property type="match status" value="2"/>
</dbReference>
<accession>A0ABR4DNY3</accession>
<evidence type="ECO:0000256" key="8">
    <source>
        <dbReference type="ARBA" id="ARBA00023172"/>
    </source>
</evidence>
<evidence type="ECO:0000256" key="5">
    <source>
        <dbReference type="ARBA" id="ARBA00022840"/>
    </source>
</evidence>
<dbReference type="EMBL" id="JAZGUE010000001">
    <property type="protein sequence ID" value="KAL2271487.1"/>
    <property type="molecule type" value="Genomic_DNA"/>
</dbReference>
<evidence type="ECO:0000256" key="2">
    <source>
        <dbReference type="ARBA" id="ARBA00022763"/>
    </source>
</evidence>
<name>A0ABR4DNY3_9PEZI</name>
<evidence type="ECO:0000313" key="16">
    <source>
        <dbReference type="Proteomes" id="UP001600064"/>
    </source>
</evidence>
<dbReference type="HAMAP" id="MF_03176">
    <property type="entry name" value="PIF1"/>
    <property type="match status" value="1"/>
</dbReference>
<dbReference type="CDD" id="cd18037">
    <property type="entry name" value="DEXSc_Pif1_like"/>
    <property type="match status" value="1"/>
</dbReference>
<feature type="compositionally biased region" description="Low complexity" evidence="13">
    <location>
        <begin position="329"/>
        <end position="340"/>
    </location>
</feature>
<feature type="compositionally biased region" description="Polar residues" evidence="13">
    <location>
        <begin position="210"/>
        <end position="222"/>
    </location>
</feature>
<feature type="compositionally biased region" description="Low complexity" evidence="13">
    <location>
        <begin position="104"/>
        <end position="120"/>
    </location>
</feature>
<evidence type="ECO:0000256" key="13">
    <source>
        <dbReference type="SAM" id="MobiDB-lite"/>
    </source>
</evidence>